<comment type="caution">
    <text evidence="2">The sequence shown here is derived from an EMBL/GenBank/DDBJ whole genome shotgun (WGS) entry which is preliminary data.</text>
</comment>
<feature type="transmembrane region" description="Helical" evidence="1">
    <location>
        <begin position="22"/>
        <end position="43"/>
    </location>
</feature>
<feature type="transmembrane region" description="Helical" evidence="1">
    <location>
        <begin position="55"/>
        <end position="77"/>
    </location>
</feature>
<gene>
    <name evidence="2" type="ORF">FHS68_003871</name>
</gene>
<feature type="transmembrane region" description="Helical" evidence="1">
    <location>
        <begin position="182"/>
        <end position="204"/>
    </location>
</feature>
<accession>A0ABX0URB2</accession>
<evidence type="ECO:0000256" key="1">
    <source>
        <dbReference type="SAM" id="Phobius"/>
    </source>
</evidence>
<organism evidence="2 3">
    <name type="scientific">Dyadobacter arcticus</name>
    <dbReference type="NCBI Taxonomy" id="1078754"/>
    <lineage>
        <taxon>Bacteria</taxon>
        <taxon>Pseudomonadati</taxon>
        <taxon>Bacteroidota</taxon>
        <taxon>Cytophagia</taxon>
        <taxon>Cytophagales</taxon>
        <taxon>Spirosomataceae</taxon>
        <taxon>Dyadobacter</taxon>
    </lineage>
</organism>
<sequence length="347" mass="39458">MNTSTVSYTTNGAKPSKKKARYFFLVMAILFPVVAFLGFFPSAQMMNEGALEVHWITHVHSAVMTSWLLLYLTQTILSVTGNLKYHRRLGLLSVVLAVLVFLMMGVVSFNIIIVNHPPEGSFLFDFLFTSFYEMLAFALFFTWGMLFRKKDLSAHKRLLTLASIVLLDAAVDRIQLRQLFPSFGLTYPATNFIYADILYIPLFLYDLVTIKRIHRVTLIGTAIVFAFQIAVCTFYGSPSWHKFWYVQTKPLVKKVVEVALTDEQSTHLLGNYESKIGKIHIGRQNGKLYAQFDDGKKQEMGATSETELFLKLETMEFSFVTGPEGKVMSAEAKQIGRTYKMIKVDQP</sequence>
<keyword evidence="1" id="KW-1133">Transmembrane helix</keyword>
<dbReference type="EMBL" id="JAASQJ010000003">
    <property type="protein sequence ID" value="NIJ54689.1"/>
    <property type="molecule type" value="Genomic_DNA"/>
</dbReference>
<proteinExistence type="predicted"/>
<keyword evidence="3" id="KW-1185">Reference proteome</keyword>
<keyword evidence="1" id="KW-0812">Transmembrane</keyword>
<reference evidence="2 3" key="1">
    <citation type="submission" date="2020-03" db="EMBL/GenBank/DDBJ databases">
        <title>Genomic Encyclopedia of Type Strains, Phase IV (KMG-IV): sequencing the most valuable type-strain genomes for metagenomic binning, comparative biology and taxonomic classification.</title>
        <authorList>
            <person name="Goeker M."/>
        </authorList>
    </citation>
    <scope>NUCLEOTIDE SEQUENCE [LARGE SCALE GENOMIC DNA]</scope>
    <source>
        <strain evidence="2 3">DSM 102865</strain>
    </source>
</reference>
<evidence type="ECO:0000313" key="3">
    <source>
        <dbReference type="Proteomes" id="UP001179181"/>
    </source>
</evidence>
<keyword evidence="1" id="KW-0472">Membrane</keyword>
<evidence type="ECO:0000313" key="2">
    <source>
        <dbReference type="EMBL" id="NIJ54689.1"/>
    </source>
</evidence>
<dbReference type="RefSeq" id="WP_167273210.1">
    <property type="nucleotide sequence ID" value="NZ_JAASQJ010000003.1"/>
</dbReference>
<name>A0ABX0URB2_9BACT</name>
<protein>
    <submittedName>
        <fullName evidence="2">Uncharacterized protein</fullName>
    </submittedName>
</protein>
<dbReference type="Proteomes" id="UP001179181">
    <property type="component" value="Unassembled WGS sequence"/>
</dbReference>
<feature type="transmembrane region" description="Helical" evidence="1">
    <location>
        <begin position="126"/>
        <end position="146"/>
    </location>
</feature>
<feature type="transmembrane region" description="Helical" evidence="1">
    <location>
        <begin position="89"/>
        <end position="114"/>
    </location>
</feature>
<feature type="transmembrane region" description="Helical" evidence="1">
    <location>
        <begin position="216"/>
        <end position="236"/>
    </location>
</feature>